<protein>
    <submittedName>
        <fullName evidence="1">Uncharacterized protein</fullName>
    </submittedName>
</protein>
<dbReference type="AlphaFoldDB" id="A0A8C3ATB5"/>
<reference evidence="1" key="1">
    <citation type="submission" date="2025-08" db="UniProtKB">
        <authorList>
            <consortium name="Ensembl"/>
        </authorList>
    </citation>
    <scope>IDENTIFICATION</scope>
</reference>
<keyword evidence="2" id="KW-1185">Reference proteome</keyword>
<evidence type="ECO:0000313" key="1">
    <source>
        <dbReference type="Ensembl" id="ENSCLMP00005046999.1"/>
    </source>
</evidence>
<proteinExistence type="predicted"/>
<name>A0A8C3ATB5_CYCLU</name>
<reference evidence="1" key="2">
    <citation type="submission" date="2025-09" db="UniProtKB">
        <authorList>
            <consortium name="Ensembl"/>
        </authorList>
    </citation>
    <scope>IDENTIFICATION</scope>
</reference>
<dbReference type="Proteomes" id="UP000694565">
    <property type="component" value="Unplaced"/>
</dbReference>
<accession>A0A8C3ATB5</accession>
<sequence>LNWRMYVLNFDQVCLLHFRSLKSTSELLWPLHGNSVHTYIPSFSTSLSMTPPMWISPVTLSDTSLLRLWSLNNRGLFQTRYKTKSSAIE</sequence>
<organism evidence="1 2">
    <name type="scientific">Cyclopterus lumpus</name>
    <name type="common">Lumpsucker</name>
    <dbReference type="NCBI Taxonomy" id="8103"/>
    <lineage>
        <taxon>Eukaryota</taxon>
        <taxon>Metazoa</taxon>
        <taxon>Chordata</taxon>
        <taxon>Craniata</taxon>
        <taxon>Vertebrata</taxon>
        <taxon>Euteleostomi</taxon>
        <taxon>Actinopterygii</taxon>
        <taxon>Neopterygii</taxon>
        <taxon>Teleostei</taxon>
        <taxon>Neoteleostei</taxon>
        <taxon>Acanthomorphata</taxon>
        <taxon>Eupercaria</taxon>
        <taxon>Perciformes</taxon>
        <taxon>Cottioidei</taxon>
        <taxon>Cottales</taxon>
        <taxon>Cyclopteridae</taxon>
        <taxon>Cyclopterus</taxon>
    </lineage>
</organism>
<evidence type="ECO:0000313" key="2">
    <source>
        <dbReference type="Proteomes" id="UP000694565"/>
    </source>
</evidence>
<dbReference type="Ensembl" id="ENSCLMT00005048615.1">
    <property type="protein sequence ID" value="ENSCLMP00005046999.1"/>
    <property type="gene ID" value="ENSCLMG00005021580.1"/>
</dbReference>